<dbReference type="InterPro" id="IPR015421">
    <property type="entry name" value="PyrdxlP-dep_Trfase_major"/>
</dbReference>
<dbReference type="PANTHER" id="PTHR46383:SF1">
    <property type="entry name" value="ASPARTATE AMINOTRANSFERASE"/>
    <property type="match status" value="1"/>
</dbReference>
<comment type="cofactor">
    <cofactor evidence="1 6">
        <name>pyridoxal 5'-phosphate</name>
        <dbReference type="ChEBI" id="CHEBI:597326"/>
    </cofactor>
</comment>
<dbReference type="Gene3D" id="3.40.640.10">
    <property type="entry name" value="Type I PLP-dependent aspartate aminotransferase-like (Major domain)"/>
    <property type="match status" value="1"/>
</dbReference>
<sequence>MRRFEERNAYFDRLCNSQGLMWLGQNTNHFEPHPSVRQAVIDALDGGEYHAYAPPLGFEELRHLIREDIGLPEASVMVTDGAVEALYNVCRNICEPGKDFVTTNPSWAWPMQFAARAGSRVIELPIYSPEQKYKLTPAQLRAAVNENTGVIYLVDPNNPLGTCHTEDEIREFAEIARSVGAYFIHDATYFQFADSFSPAYRFYPEKTIVTYSFSKWLGLAGMRLGAVIAHPELIERFASAPPNNLGSNVLSQRAAIAGLRTKSEWFPDIQRRQRRNQAAVVEAAKHVEGLSVPVYPSQANLLVVETINAGITPEALVEAFQAERIMIRQGAYHTKQFGHRFVKVSLTVPEHWADRFCELLPSMVERARSITEPANQF</sequence>
<keyword evidence="5" id="KW-0663">Pyridoxal phosphate</keyword>
<evidence type="ECO:0000313" key="9">
    <source>
        <dbReference type="Proteomes" id="UP000027466"/>
    </source>
</evidence>
<evidence type="ECO:0000256" key="3">
    <source>
        <dbReference type="ARBA" id="ARBA00022576"/>
    </source>
</evidence>
<comment type="similarity">
    <text evidence="2 6">Belongs to the class-I pyridoxal-phosphate-dependent aminotransferase family.</text>
</comment>
<dbReference type="RefSeq" id="WP_035925089.1">
    <property type="nucleotide sequence ID" value="NZ_CADFFX010000029.1"/>
</dbReference>
<dbReference type="Proteomes" id="UP000027466">
    <property type="component" value="Unassembled WGS sequence"/>
</dbReference>
<gene>
    <name evidence="8" type="ORF">BG61_21810</name>
</gene>
<dbReference type="EMBL" id="JFHC01000033">
    <property type="protein sequence ID" value="KDR40982.1"/>
    <property type="molecule type" value="Genomic_DNA"/>
</dbReference>
<dbReference type="InterPro" id="IPR004839">
    <property type="entry name" value="Aminotransferase_I/II_large"/>
</dbReference>
<comment type="caution">
    <text evidence="8">The sequence shown here is derived from an EMBL/GenBank/DDBJ whole genome shotgun (WGS) entry which is preliminary data.</text>
</comment>
<dbReference type="SUPFAM" id="SSF53383">
    <property type="entry name" value="PLP-dependent transferases"/>
    <property type="match status" value="1"/>
</dbReference>
<dbReference type="InterPro" id="IPR015424">
    <property type="entry name" value="PyrdxlP-dep_Trfase"/>
</dbReference>
<evidence type="ECO:0000256" key="6">
    <source>
        <dbReference type="RuleBase" id="RU000481"/>
    </source>
</evidence>
<dbReference type="PANTHER" id="PTHR46383">
    <property type="entry name" value="ASPARTATE AMINOTRANSFERASE"/>
    <property type="match status" value="1"/>
</dbReference>
<proteinExistence type="inferred from homology"/>
<evidence type="ECO:0000313" key="8">
    <source>
        <dbReference type="EMBL" id="KDR40982.1"/>
    </source>
</evidence>
<evidence type="ECO:0000256" key="5">
    <source>
        <dbReference type="ARBA" id="ARBA00022898"/>
    </source>
</evidence>
<accession>A0A069PKT5</accession>
<organism evidence="8 9">
    <name type="scientific">Caballeronia glathei</name>
    <dbReference type="NCBI Taxonomy" id="60547"/>
    <lineage>
        <taxon>Bacteria</taxon>
        <taxon>Pseudomonadati</taxon>
        <taxon>Pseudomonadota</taxon>
        <taxon>Betaproteobacteria</taxon>
        <taxon>Burkholderiales</taxon>
        <taxon>Burkholderiaceae</taxon>
        <taxon>Caballeronia</taxon>
    </lineage>
</organism>
<name>A0A069PKT5_9BURK</name>
<dbReference type="InterPro" id="IPR004838">
    <property type="entry name" value="NHTrfase_class1_PyrdxlP-BS"/>
</dbReference>
<dbReference type="GO" id="GO:0008483">
    <property type="term" value="F:transaminase activity"/>
    <property type="evidence" value="ECO:0007669"/>
    <property type="project" value="UniProtKB-KW"/>
</dbReference>
<dbReference type="STRING" id="60547.GCA_000751215_00383"/>
<evidence type="ECO:0000256" key="1">
    <source>
        <dbReference type="ARBA" id="ARBA00001933"/>
    </source>
</evidence>
<evidence type="ECO:0000259" key="7">
    <source>
        <dbReference type="Pfam" id="PF00155"/>
    </source>
</evidence>
<dbReference type="Pfam" id="PF00155">
    <property type="entry name" value="Aminotran_1_2"/>
    <property type="match status" value="1"/>
</dbReference>
<dbReference type="NCBIfam" id="NF004870">
    <property type="entry name" value="PRK06225.1"/>
    <property type="match status" value="1"/>
</dbReference>
<dbReference type="InterPro" id="IPR050596">
    <property type="entry name" value="AspAT/PAT-like"/>
</dbReference>
<evidence type="ECO:0000256" key="4">
    <source>
        <dbReference type="ARBA" id="ARBA00022679"/>
    </source>
</evidence>
<keyword evidence="4 6" id="KW-0808">Transferase</keyword>
<dbReference type="CDD" id="cd00609">
    <property type="entry name" value="AAT_like"/>
    <property type="match status" value="1"/>
</dbReference>
<protein>
    <recommendedName>
        <fullName evidence="6">Aminotransferase</fullName>
        <ecNumber evidence="6">2.6.1.-</ecNumber>
    </recommendedName>
</protein>
<feature type="domain" description="Aminotransferase class I/classII large" evidence="7">
    <location>
        <begin position="20"/>
        <end position="358"/>
    </location>
</feature>
<evidence type="ECO:0000256" key="2">
    <source>
        <dbReference type="ARBA" id="ARBA00007441"/>
    </source>
</evidence>
<reference evidence="8 9" key="1">
    <citation type="submission" date="2014-03" db="EMBL/GenBank/DDBJ databases">
        <title>Draft Genome Sequences of Four Burkholderia Strains.</title>
        <authorList>
            <person name="Liu X.Y."/>
            <person name="Li C.X."/>
            <person name="Xu J.H."/>
        </authorList>
    </citation>
    <scope>NUCLEOTIDE SEQUENCE [LARGE SCALE GENOMIC DNA]</scope>
    <source>
        <strain evidence="8 9">DSM 50014</strain>
    </source>
</reference>
<dbReference type="GO" id="GO:0006520">
    <property type="term" value="P:amino acid metabolic process"/>
    <property type="evidence" value="ECO:0007669"/>
    <property type="project" value="InterPro"/>
</dbReference>
<dbReference type="PROSITE" id="PS00105">
    <property type="entry name" value="AA_TRANSFER_CLASS_1"/>
    <property type="match status" value="1"/>
</dbReference>
<keyword evidence="9" id="KW-1185">Reference proteome</keyword>
<dbReference type="AlphaFoldDB" id="A0A069PKT5"/>
<dbReference type="EC" id="2.6.1.-" evidence="6"/>
<keyword evidence="3 6" id="KW-0032">Aminotransferase</keyword>
<dbReference type="GO" id="GO:0030170">
    <property type="term" value="F:pyridoxal phosphate binding"/>
    <property type="evidence" value="ECO:0007669"/>
    <property type="project" value="InterPro"/>
</dbReference>